<dbReference type="InterPro" id="IPR051786">
    <property type="entry name" value="ASN_synthetase/amidase"/>
</dbReference>
<dbReference type="InterPro" id="IPR014729">
    <property type="entry name" value="Rossmann-like_a/b/a_fold"/>
</dbReference>
<dbReference type="OrthoDB" id="7053173at2"/>
<evidence type="ECO:0000313" key="6">
    <source>
        <dbReference type="EMBL" id="SNQ48093.1"/>
    </source>
</evidence>
<sequence>MTTAISARHATAERSARLPRPSCWFVVLADRDPVVVPAGVRRVLRHPSGRPWLVGDWPDDAMVVAAAGRSRLALVGCATASPSHLLRLLVAARTVHDLDVAREVAGDYHLVAVIDGQRRIQGSATGTRRIFSVRIGGQSVAADRADVLAELAGARLDLTALALSLLDPSPPYPLDEVMPWSSVEALPPDHYLAVRRDERAEAVRWWRAPAAARSMAEGAPILRAALAEAVAARVAGAHTVSADLSGGLDSTAVCALAARGPAEIVAFTGLAHDPGDDDAQWAALAAAAMPGVAREILPSAALPLVFDGIAAVHESLDRPSIALVDRAKLRAGLERLALYTPRVHLTGFGGDEIAGGSPNYLPGLARRRPWTAVRHLRGHRAQQGWPLAATARGMRARGYQDCLRGMARTIAAARRGELDGRRRAPFLTALDWTPPPVVPGWLTDTALELLADAFADAARRAVPLAPTRCEHADLFAIRAAAGTFRALDQIADQLGPPLAAPLLDERVVRAALAVRPEERCSPWEYKPLLKEAMRQVVPAECLRRRTKADASAEEDRGLRTNRDVLVRLCDDSPLAELGLVEPDELRQACRRGPVPDHRAQALQPTVATDAWLRALRRRRG</sequence>
<dbReference type="InterPro" id="IPR001962">
    <property type="entry name" value="Asn_synthase"/>
</dbReference>
<reference evidence="6 7" key="1">
    <citation type="submission" date="2017-06" db="EMBL/GenBank/DDBJ databases">
        <authorList>
            <person name="Kim H.J."/>
            <person name="Triplett B.A."/>
        </authorList>
    </citation>
    <scope>NUCLEOTIDE SEQUENCE [LARGE SCALE GENOMIC DNA]</scope>
    <source>
        <strain evidence="6">FRACA_ARgP5</strain>
    </source>
</reference>
<dbReference type="RefSeq" id="WP_101831833.1">
    <property type="nucleotide sequence ID" value="NZ_FZMO01000135.1"/>
</dbReference>
<organism evidence="6 7">
    <name type="scientific">Frankia canadensis</name>
    <dbReference type="NCBI Taxonomy" id="1836972"/>
    <lineage>
        <taxon>Bacteria</taxon>
        <taxon>Bacillati</taxon>
        <taxon>Actinomycetota</taxon>
        <taxon>Actinomycetes</taxon>
        <taxon>Frankiales</taxon>
        <taxon>Frankiaceae</taxon>
        <taxon>Frankia</taxon>
    </lineage>
</organism>
<proteinExistence type="predicted"/>
<evidence type="ECO:0000313" key="7">
    <source>
        <dbReference type="Proteomes" id="UP000234331"/>
    </source>
</evidence>
<dbReference type="Proteomes" id="UP000234331">
    <property type="component" value="Unassembled WGS sequence"/>
</dbReference>
<comment type="catalytic activity">
    <reaction evidence="4">
        <text>L-aspartate + L-glutamine + ATP + H2O = L-asparagine + L-glutamate + AMP + diphosphate + H(+)</text>
        <dbReference type="Rhea" id="RHEA:12228"/>
        <dbReference type="ChEBI" id="CHEBI:15377"/>
        <dbReference type="ChEBI" id="CHEBI:15378"/>
        <dbReference type="ChEBI" id="CHEBI:29985"/>
        <dbReference type="ChEBI" id="CHEBI:29991"/>
        <dbReference type="ChEBI" id="CHEBI:30616"/>
        <dbReference type="ChEBI" id="CHEBI:33019"/>
        <dbReference type="ChEBI" id="CHEBI:58048"/>
        <dbReference type="ChEBI" id="CHEBI:58359"/>
        <dbReference type="ChEBI" id="CHEBI:456215"/>
        <dbReference type="EC" id="6.3.5.4"/>
    </reaction>
</comment>
<dbReference type="GO" id="GO:0006529">
    <property type="term" value="P:asparagine biosynthetic process"/>
    <property type="evidence" value="ECO:0007669"/>
    <property type="project" value="UniProtKB-KW"/>
</dbReference>
<name>A0A2I2KR01_9ACTN</name>
<keyword evidence="3" id="KW-0028">Amino-acid biosynthesis</keyword>
<dbReference type="PANTHER" id="PTHR43284:SF1">
    <property type="entry name" value="ASPARAGINE SYNTHETASE"/>
    <property type="match status" value="1"/>
</dbReference>
<feature type="domain" description="Asparagine synthetase" evidence="5">
    <location>
        <begin position="222"/>
        <end position="613"/>
    </location>
</feature>
<gene>
    <name evidence="6" type="ORF">FRACA_220033</name>
</gene>
<evidence type="ECO:0000256" key="3">
    <source>
        <dbReference type="ARBA" id="ARBA00022888"/>
    </source>
</evidence>
<keyword evidence="7" id="KW-1185">Reference proteome</keyword>
<dbReference type="Pfam" id="PF00733">
    <property type="entry name" value="Asn_synthase"/>
    <property type="match status" value="1"/>
</dbReference>
<accession>A0A2I2KR01</accession>
<protein>
    <recommendedName>
        <fullName evidence="2">asparagine synthase (glutamine-hydrolyzing)</fullName>
        <ecNumber evidence="2">6.3.5.4</ecNumber>
    </recommendedName>
</protein>
<dbReference type="PANTHER" id="PTHR43284">
    <property type="entry name" value="ASPARAGINE SYNTHETASE (GLUTAMINE-HYDROLYZING)"/>
    <property type="match status" value="1"/>
</dbReference>
<dbReference type="Gene3D" id="3.40.50.620">
    <property type="entry name" value="HUPs"/>
    <property type="match status" value="2"/>
</dbReference>
<dbReference type="SUPFAM" id="SSF52402">
    <property type="entry name" value="Adenine nucleotide alpha hydrolases-like"/>
    <property type="match status" value="1"/>
</dbReference>
<comment type="pathway">
    <text evidence="1">Amino-acid biosynthesis; L-asparagine biosynthesis; L-asparagine from L-aspartate (L-Gln route): step 1/1.</text>
</comment>
<evidence type="ECO:0000256" key="2">
    <source>
        <dbReference type="ARBA" id="ARBA00012737"/>
    </source>
</evidence>
<dbReference type="AlphaFoldDB" id="A0A2I2KR01"/>
<evidence type="ECO:0000256" key="1">
    <source>
        <dbReference type="ARBA" id="ARBA00005187"/>
    </source>
</evidence>
<dbReference type="GO" id="GO:0004066">
    <property type="term" value="F:asparagine synthase (glutamine-hydrolyzing) activity"/>
    <property type="evidence" value="ECO:0007669"/>
    <property type="project" value="UniProtKB-EC"/>
</dbReference>
<dbReference type="EC" id="6.3.5.4" evidence="2"/>
<dbReference type="EMBL" id="FZMO01000135">
    <property type="protein sequence ID" value="SNQ48093.1"/>
    <property type="molecule type" value="Genomic_DNA"/>
</dbReference>
<evidence type="ECO:0000256" key="4">
    <source>
        <dbReference type="ARBA" id="ARBA00048741"/>
    </source>
</evidence>
<keyword evidence="3" id="KW-0061">Asparagine biosynthesis</keyword>
<evidence type="ECO:0000259" key="5">
    <source>
        <dbReference type="Pfam" id="PF00733"/>
    </source>
</evidence>